<organism evidence="1 2">
    <name type="scientific">Chlorella sorokiniana</name>
    <name type="common">Freshwater green alga</name>
    <dbReference type="NCBI Taxonomy" id="3076"/>
    <lineage>
        <taxon>Eukaryota</taxon>
        <taxon>Viridiplantae</taxon>
        <taxon>Chlorophyta</taxon>
        <taxon>core chlorophytes</taxon>
        <taxon>Trebouxiophyceae</taxon>
        <taxon>Chlorellales</taxon>
        <taxon>Chlorellaceae</taxon>
        <taxon>Chlorella clade</taxon>
        <taxon>Chlorella</taxon>
    </lineage>
</organism>
<dbReference type="OrthoDB" id="10601329at2759"/>
<keyword evidence="2" id="KW-1185">Reference proteome</keyword>
<evidence type="ECO:0000313" key="1">
    <source>
        <dbReference type="EMBL" id="PRW32946.1"/>
    </source>
</evidence>
<dbReference type="EMBL" id="LHPG02000018">
    <property type="protein sequence ID" value="PRW32946.1"/>
    <property type="molecule type" value="Genomic_DNA"/>
</dbReference>
<dbReference type="GO" id="GO:0016787">
    <property type="term" value="F:hydrolase activity"/>
    <property type="evidence" value="ECO:0007669"/>
    <property type="project" value="UniProtKB-KW"/>
</dbReference>
<gene>
    <name evidence="1" type="ORF">C2E21_7956</name>
</gene>
<accession>A0A2P6TFQ1</accession>
<sequence>MRFAVEIGADANGSWEGVHTLRHTLTCTARVWYGWRDEWGGDASRLATAAASEIVALLVEMGAQPSDDRASGEDKPLAWLAMDLWHPDILHLLLAAGLAVPRMFCGQSALDYLLHEYGKRGLNYLIGYLYSLAKLQPEVTLQALRVAHTWALLAEAGCPHSVPLPNLAMYLGDLKMQNQAGWVWVLAEGIPWTPRLHFLFPPAFRAAACTLLLVNHRGVPAASLGSCSSISQKRQQKKPNQRARAQQQQALQLPAAAVQRVLCLAAASLSSWLPPLPSCRLPAEA</sequence>
<evidence type="ECO:0000313" key="2">
    <source>
        <dbReference type="Proteomes" id="UP000239899"/>
    </source>
</evidence>
<protein>
    <submittedName>
        <fullName evidence="1">Acylamide amidohydrolase</fullName>
    </submittedName>
</protein>
<comment type="caution">
    <text evidence="1">The sequence shown here is derived from an EMBL/GenBank/DDBJ whole genome shotgun (WGS) entry which is preliminary data.</text>
</comment>
<name>A0A2P6TFQ1_CHLSO</name>
<reference evidence="1 2" key="1">
    <citation type="journal article" date="2018" name="Plant J.">
        <title>Genome sequences of Chlorella sorokiniana UTEX 1602 and Micractinium conductrix SAG 241.80: implications to maltose excretion by a green alga.</title>
        <authorList>
            <person name="Arriola M.B."/>
            <person name="Velmurugan N."/>
            <person name="Zhang Y."/>
            <person name="Plunkett M.H."/>
            <person name="Hondzo H."/>
            <person name="Barney B.M."/>
        </authorList>
    </citation>
    <scope>NUCLEOTIDE SEQUENCE [LARGE SCALE GENOMIC DNA]</scope>
    <source>
        <strain evidence="2">UTEX 1602</strain>
    </source>
</reference>
<dbReference type="Proteomes" id="UP000239899">
    <property type="component" value="Unassembled WGS sequence"/>
</dbReference>
<proteinExistence type="predicted"/>
<dbReference type="AlphaFoldDB" id="A0A2P6TFQ1"/>